<organism evidence="2 3">
    <name type="scientific">Thyridium curvatum</name>
    <dbReference type="NCBI Taxonomy" id="1093900"/>
    <lineage>
        <taxon>Eukaryota</taxon>
        <taxon>Fungi</taxon>
        <taxon>Dikarya</taxon>
        <taxon>Ascomycota</taxon>
        <taxon>Pezizomycotina</taxon>
        <taxon>Sordariomycetes</taxon>
        <taxon>Sordariomycetidae</taxon>
        <taxon>Thyridiales</taxon>
        <taxon>Thyridiaceae</taxon>
        <taxon>Thyridium</taxon>
    </lineage>
</organism>
<dbReference type="InterPro" id="IPR056632">
    <property type="entry name" value="DUF7730"/>
</dbReference>
<dbReference type="EMBL" id="SKBQ01000004">
    <property type="protein sequence ID" value="TPX11339.1"/>
    <property type="molecule type" value="Genomic_DNA"/>
</dbReference>
<accession>A0A507B228</accession>
<dbReference type="STRING" id="1093900.A0A507B228"/>
<dbReference type="GeneID" id="41968604"/>
<dbReference type="Pfam" id="PF24864">
    <property type="entry name" value="DUF7730"/>
    <property type="match status" value="1"/>
</dbReference>
<name>A0A507B228_9PEZI</name>
<dbReference type="InParanoid" id="A0A507B228"/>
<feature type="domain" description="DUF7730" evidence="1">
    <location>
        <begin position="38"/>
        <end position="262"/>
    </location>
</feature>
<proteinExistence type="predicted"/>
<sequence length="357" mass="40681">MKIRDIHTKLATRLRLSKRFDESSCAPGLGRMVLSAEQQRSSRLMSLPLEIRTAIYEEVWADAGCVQHILLRDGGYTSMKCITTHATSDDDLMQQCYNHGRDHFEDPVIWRRLMSTWGNHWACEELAQSQTGENRSKGASRSQFLTLMLVCKRMYIECRASIYSNVTFVVHDIKTLHSITNRRRLSLMDEVRYLNIAARLPIRRVSKAKMSPEGCATMIVWRECCRALGELKHLKAVDLWLDTCEPSWRAVVCELQDGIVNPYVFNDRLASVLTVDLPMNPEKPEVWQSIAAIEPRFQIRARGWPLFRALEGTTTPFSIIKLWPSAEPGAPQPPLVFGTTRCGPRRPRRRAGILGAG</sequence>
<evidence type="ECO:0000259" key="1">
    <source>
        <dbReference type="Pfam" id="PF24864"/>
    </source>
</evidence>
<gene>
    <name evidence="2" type="ORF">E0L32_001157</name>
</gene>
<dbReference type="RefSeq" id="XP_030993050.1">
    <property type="nucleotide sequence ID" value="XM_031134359.1"/>
</dbReference>
<evidence type="ECO:0000313" key="2">
    <source>
        <dbReference type="EMBL" id="TPX11339.1"/>
    </source>
</evidence>
<protein>
    <recommendedName>
        <fullName evidence="1">DUF7730 domain-containing protein</fullName>
    </recommendedName>
</protein>
<evidence type="ECO:0000313" key="3">
    <source>
        <dbReference type="Proteomes" id="UP000319257"/>
    </source>
</evidence>
<dbReference type="Proteomes" id="UP000319257">
    <property type="component" value="Unassembled WGS sequence"/>
</dbReference>
<dbReference type="PANTHER" id="PTHR38790">
    <property type="entry name" value="2EXR DOMAIN-CONTAINING PROTEIN-RELATED"/>
    <property type="match status" value="1"/>
</dbReference>
<comment type="caution">
    <text evidence="2">The sequence shown here is derived from an EMBL/GenBank/DDBJ whole genome shotgun (WGS) entry which is preliminary data.</text>
</comment>
<dbReference type="OrthoDB" id="4757095at2759"/>
<keyword evidence="3" id="KW-1185">Reference proteome</keyword>
<reference evidence="2 3" key="1">
    <citation type="submission" date="2019-06" db="EMBL/GenBank/DDBJ databases">
        <title>Draft genome sequence of the filamentous fungus Phialemoniopsis curvata isolated from diesel fuel.</title>
        <authorList>
            <person name="Varaljay V.A."/>
            <person name="Lyon W.J."/>
            <person name="Crouch A.L."/>
            <person name="Drake C.E."/>
            <person name="Hollomon J.M."/>
            <person name="Nadeau L.J."/>
            <person name="Nunn H.S."/>
            <person name="Stevenson B.S."/>
            <person name="Bojanowski C.L."/>
            <person name="Crookes-Goodson W.J."/>
        </authorList>
    </citation>
    <scope>NUCLEOTIDE SEQUENCE [LARGE SCALE GENOMIC DNA]</scope>
    <source>
        <strain evidence="2 3">D216</strain>
    </source>
</reference>
<dbReference type="AlphaFoldDB" id="A0A507B228"/>